<feature type="signal peptide" evidence="2">
    <location>
        <begin position="1"/>
        <end position="23"/>
    </location>
</feature>
<dbReference type="Proteomes" id="UP000707356">
    <property type="component" value="Unassembled WGS sequence"/>
</dbReference>
<accession>A0A951P9J4</accession>
<feature type="region of interest" description="Disordered" evidence="1">
    <location>
        <begin position="30"/>
        <end position="49"/>
    </location>
</feature>
<feature type="chain" id="PRO_5037545572" evidence="2">
    <location>
        <begin position="24"/>
        <end position="170"/>
    </location>
</feature>
<gene>
    <name evidence="3" type="ORF">KME07_05530</name>
</gene>
<dbReference type="EMBL" id="JAHHHV010000023">
    <property type="protein sequence ID" value="MBW4464885.1"/>
    <property type="molecule type" value="Genomic_DNA"/>
</dbReference>
<sequence>MISQNWRRAAAPICLSLMLCLTACGPSTPSRYEQTQQETTQRNAPGAVAKDATQGASFNKFFPKSVSGYQIVPAQEKKGFAEYKVNQGGKNVAMLSINDTAGIDGAAAKYQGSSSKIAGYPSVEQGQNITAILVNNRYQVKVQTRDPAFTKADRAAWIAKFDLNGLASLK</sequence>
<proteinExistence type="predicted"/>
<protein>
    <submittedName>
        <fullName evidence="3">Uncharacterized protein</fullName>
    </submittedName>
</protein>
<evidence type="ECO:0000313" key="3">
    <source>
        <dbReference type="EMBL" id="MBW4464885.1"/>
    </source>
</evidence>
<keyword evidence="2" id="KW-0732">Signal</keyword>
<reference evidence="3" key="1">
    <citation type="submission" date="2021-05" db="EMBL/GenBank/DDBJ databases">
        <authorList>
            <person name="Pietrasiak N."/>
            <person name="Ward R."/>
            <person name="Stajich J.E."/>
            <person name="Kurbessoian T."/>
        </authorList>
    </citation>
    <scope>NUCLEOTIDE SEQUENCE</scope>
    <source>
        <strain evidence="3">GSE-TBD4-15B</strain>
    </source>
</reference>
<organism evidence="3 4">
    <name type="scientific">Pegethrix bostrychoides GSE-TBD4-15B</name>
    <dbReference type="NCBI Taxonomy" id="2839662"/>
    <lineage>
        <taxon>Bacteria</taxon>
        <taxon>Bacillati</taxon>
        <taxon>Cyanobacteriota</taxon>
        <taxon>Cyanophyceae</taxon>
        <taxon>Oculatellales</taxon>
        <taxon>Oculatellaceae</taxon>
        <taxon>Pegethrix</taxon>
    </lineage>
</organism>
<evidence type="ECO:0000256" key="1">
    <source>
        <dbReference type="SAM" id="MobiDB-lite"/>
    </source>
</evidence>
<evidence type="ECO:0000256" key="2">
    <source>
        <dbReference type="SAM" id="SignalP"/>
    </source>
</evidence>
<dbReference type="AlphaFoldDB" id="A0A951P9J4"/>
<reference evidence="3" key="2">
    <citation type="journal article" date="2022" name="Microbiol. Resour. Announc.">
        <title>Metagenome Sequencing to Explore Phylogenomics of Terrestrial Cyanobacteria.</title>
        <authorList>
            <person name="Ward R.D."/>
            <person name="Stajich J.E."/>
            <person name="Johansen J.R."/>
            <person name="Huntemann M."/>
            <person name="Clum A."/>
            <person name="Foster B."/>
            <person name="Foster B."/>
            <person name="Roux S."/>
            <person name="Palaniappan K."/>
            <person name="Varghese N."/>
            <person name="Mukherjee S."/>
            <person name="Reddy T.B.K."/>
            <person name="Daum C."/>
            <person name="Copeland A."/>
            <person name="Chen I.A."/>
            <person name="Ivanova N.N."/>
            <person name="Kyrpides N.C."/>
            <person name="Shapiro N."/>
            <person name="Eloe-Fadrosh E.A."/>
            <person name="Pietrasiak N."/>
        </authorList>
    </citation>
    <scope>NUCLEOTIDE SEQUENCE</scope>
    <source>
        <strain evidence="3">GSE-TBD4-15B</strain>
    </source>
</reference>
<evidence type="ECO:0000313" key="4">
    <source>
        <dbReference type="Proteomes" id="UP000707356"/>
    </source>
</evidence>
<comment type="caution">
    <text evidence="3">The sequence shown here is derived from an EMBL/GenBank/DDBJ whole genome shotgun (WGS) entry which is preliminary data.</text>
</comment>
<name>A0A951P9J4_9CYAN</name>